<keyword evidence="5" id="KW-1015">Disulfide bond</keyword>
<evidence type="ECO:0000259" key="7">
    <source>
        <dbReference type="PROSITE" id="PS51465"/>
    </source>
</evidence>
<sequence length="108" mass="12236">MNDDSTTHKWDSKETEDPCEDVYCGHGRECQLDGNGQPQCVCQRYCKKHKKMVCGSDGNLYPNHCELHRASCVTGTSITIDRKNSCLKRKGKKIENSIQSTILLLIFL</sequence>
<dbReference type="SMART" id="SM00280">
    <property type="entry name" value="KAZAL"/>
    <property type="match status" value="1"/>
</dbReference>
<dbReference type="Gene3D" id="3.90.290.10">
    <property type="entry name" value="TGF-beta binding (TB) domain"/>
    <property type="match status" value="1"/>
</dbReference>
<dbReference type="HOGENOM" id="CLU_175037_0_0_1"/>
<feature type="domain" description="Kazal-like" evidence="7">
    <location>
        <begin position="41"/>
        <end position="88"/>
    </location>
</feature>
<evidence type="ECO:0000256" key="2">
    <source>
        <dbReference type="ARBA" id="ARBA00022525"/>
    </source>
</evidence>
<accession>T1JIN0</accession>
<protein>
    <recommendedName>
        <fullName evidence="7">Kazal-like domain-containing protein</fullName>
    </recommendedName>
</protein>
<dbReference type="InterPro" id="IPR050653">
    <property type="entry name" value="Prot_Inhib_GrowthFact_Antg"/>
</dbReference>
<dbReference type="FunFam" id="3.30.60.30:FF:000024">
    <property type="entry name" value="Transmembrane agrin"/>
    <property type="match status" value="1"/>
</dbReference>
<dbReference type="AlphaFoldDB" id="T1JIN0"/>
<dbReference type="GO" id="GO:0030510">
    <property type="term" value="P:regulation of BMP signaling pathway"/>
    <property type="evidence" value="ECO:0007669"/>
    <property type="project" value="TreeGrafter"/>
</dbReference>
<dbReference type="GO" id="GO:0005615">
    <property type="term" value="C:extracellular space"/>
    <property type="evidence" value="ECO:0007669"/>
    <property type="project" value="TreeGrafter"/>
</dbReference>
<dbReference type="InterPro" id="IPR036058">
    <property type="entry name" value="Kazal_dom_sf"/>
</dbReference>
<dbReference type="STRING" id="126957.T1JIN0"/>
<name>T1JIN0_STRMM</name>
<dbReference type="OMA" id="YCGHGRE"/>
<dbReference type="EnsemblMetazoa" id="SMAR013711-RA">
    <property type="protein sequence ID" value="SMAR013711-PA"/>
    <property type="gene ID" value="SMAR013711"/>
</dbReference>
<keyword evidence="6" id="KW-0325">Glycoprotein</keyword>
<evidence type="ECO:0000256" key="5">
    <source>
        <dbReference type="ARBA" id="ARBA00023157"/>
    </source>
</evidence>
<dbReference type="InterPro" id="IPR036773">
    <property type="entry name" value="TB_dom_sf"/>
</dbReference>
<evidence type="ECO:0000256" key="1">
    <source>
        <dbReference type="ARBA" id="ARBA00004613"/>
    </source>
</evidence>
<evidence type="ECO:0000256" key="3">
    <source>
        <dbReference type="ARBA" id="ARBA00022729"/>
    </source>
</evidence>
<dbReference type="Pfam" id="PF09289">
    <property type="entry name" value="FOLN"/>
    <property type="match status" value="1"/>
</dbReference>
<evidence type="ECO:0000313" key="8">
    <source>
        <dbReference type="EnsemblMetazoa" id="SMAR013711-PA"/>
    </source>
</evidence>
<dbReference type="SUPFAM" id="SSF100895">
    <property type="entry name" value="Kazal-type serine protease inhibitors"/>
    <property type="match status" value="1"/>
</dbReference>
<dbReference type="eggNOG" id="ENOG502QQAG">
    <property type="taxonomic scope" value="Eukaryota"/>
</dbReference>
<keyword evidence="2" id="KW-0964">Secreted</keyword>
<evidence type="ECO:0000313" key="9">
    <source>
        <dbReference type="Proteomes" id="UP000014500"/>
    </source>
</evidence>
<dbReference type="PhylomeDB" id="T1JIN0"/>
<reference evidence="9" key="1">
    <citation type="submission" date="2011-05" db="EMBL/GenBank/DDBJ databases">
        <authorList>
            <person name="Richards S.R."/>
            <person name="Qu J."/>
            <person name="Jiang H."/>
            <person name="Jhangiani S.N."/>
            <person name="Agravi P."/>
            <person name="Goodspeed R."/>
            <person name="Gross S."/>
            <person name="Mandapat C."/>
            <person name="Jackson L."/>
            <person name="Mathew T."/>
            <person name="Pu L."/>
            <person name="Thornton R."/>
            <person name="Saada N."/>
            <person name="Wilczek-Boney K.B."/>
            <person name="Lee S."/>
            <person name="Kovar C."/>
            <person name="Wu Y."/>
            <person name="Scherer S.E."/>
            <person name="Worley K.C."/>
            <person name="Muzny D.M."/>
            <person name="Gibbs R."/>
        </authorList>
    </citation>
    <scope>NUCLEOTIDE SEQUENCE</scope>
    <source>
        <strain evidence="9">Brora</strain>
    </source>
</reference>
<comment type="subcellular location">
    <subcellularLocation>
        <location evidence="1">Secreted</location>
    </subcellularLocation>
</comment>
<evidence type="ECO:0000256" key="6">
    <source>
        <dbReference type="ARBA" id="ARBA00023180"/>
    </source>
</evidence>
<dbReference type="SMART" id="SM00274">
    <property type="entry name" value="FOLN"/>
    <property type="match status" value="1"/>
</dbReference>
<dbReference type="InterPro" id="IPR002350">
    <property type="entry name" value="Kazal_dom"/>
</dbReference>
<dbReference type="PANTHER" id="PTHR10913:SF14">
    <property type="entry name" value="FOLLISTATIN-RELATED PROTEIN 5-LIKE PROTEIN"/>
    <property type="match status" value="1"/>
</dbReference>
<dbReference type="PANTHER" id="PTHR10913">
    <property type="entry name" value="FOLLISTATIN-RELATED"/>
    <property type="match status" value="1"/>
</dbReference>
<dbReference type="Gene3D" id="3.30.60.30">
    <property type="match status" value="1"/>
</dbReference>
<reference evidence="8" key="2">
    <citation type="submission" date="2015-02" db="UniProtKB">
        <authorList>
            <consortium name="EnsemblMetazoa"/>
        </authorList>
    </citation>
    <scope>IDENTIFICATION</scope>
</reference>
<dbReference type="Pfam" id="PF07648">
    <property type="entry name" value="Kazal_2"/>
    <property type="match status" value="1"/>
</dbReference>
<dbReference type="InterPro" id="IPR015369">
    <property type="entry name" value="Follistatin/Osteonectin_EGF"/>
</dbReference>
<dbReference type="Proteomes" id="UP000014500">
    <property type="component" value="Unassembled WGS sequence"/>
</dbReference>
<keyword evidence="3" id="KW-0732">Signal</keyword>
<dbReference type="EMBL" id="JH431594">
    <property type="status" value="NOT_ANNOTATED_CDS"/>
    <property type="molecule type" value="Genomic_DNA"/>
</dbReference>
<dbReference type="InterPro" id="IPR003645">
    <property type="entry name" value="Fol_N"/>
</dbReference>
<keyword evidence="9" id="KW-1185">Reference proteome</keyword>
<dbReference type="PROSITE" id="PS51465">
    <property type="entry name" value="KAZAL_2"/>
    <property type="match status" value="1"/>
</dbReference>
<evidence type="ECO:0000256" key="4">
    <source>
        <dbReference type="ARBA" id="ARBA00022737"/>
    </source>
</evidence>
<dbReference type="GO" id="GO:0030154">
    <property type="term" value="P:cell differentiation"/>
    <property type="evidence" value="ECO:0007669"/>
    <property type="project" value="TreeGrafter"/>
</dbReference>
<keyword evidence="4" id="KW-0677">Repeat</keyword>
<proteinExistence type="predicted"/>
<organism evidence="8 9">
    <name type="scientific">Strigamia maritima</name>
    <name type="common">European centipede</name>
    <name type="synonym">Geophilus maritimus</name>
    <dbReference type="NCBI Taxonomy" id="126957"/>
    <lineage>
        <taxon>Eukaryota</taxon>
        <taxon>Metazoa</taxon>
        <taxon>Ecdysozoa</taxon>
        <taxon>Arthropoda</taxon>
        <taxon>Myriapoda</taxon>
        <taxon>Chilopoda</taxon>
        <taxon>Pleurostigmophora</taxon>
        <taxon>Geophilomorpha</taxon>
        <taxon>Linotaeniidae</taxon>
        <taxon>Strigamia</taxon>
    </lineage>
</organism>